<dbReference type="EMBL" id="CP109546">
    <property type="protein sequence ID" value="WTZ12338.1"/>
    <property type="molecule type" value="Genomic_DNA"/>
</dbReference>
<name>A0AAU3I6S4_9ACTN</name>
<protein>
    <submittedName>
        <fullName evidence="1">Uncharacterized protein</fullName>
    </submittedName>
</protein>
<reference evidence="1" key="1">
    <citation type="submission" date="2022-10" db="EMBL/GenBank/DDBJ databases">
        <title>The complete genomes of actinobacterial strains from the NBC collection.</title>
        <authorList>
            <person name="Joergensen T.S."/>
            <person name="Alvarez Arevalo M."/>
            <person name="Sterndorff E.B."/>
            <person name="Faurdal D."/>
            <person name="Vuksanovic O."/>
            <person name="Mourched A.-S."/>
            <person name="Charusanti P."/>
            <person name="Shaw S."/>
            <person name="Blin K."/>
            <person name="Weber T."/>
        </authorList>
    </citation>
    <scope>NUCLEOTIDE SEQUENCE</scope>
    <source>
        <strain evidence="1">NBC_01393</strain>
    </source>
</reference>
<proteinExistence type="predicted"/>
<sequence length="498" mass="54039">MSDHALRLLRETPRLAELAAFPFDFDLDRADHCEDVRLASGGPLEPVAGDDTGGTYFVCADGSVLYADSEGSAGIIGNSVDEALETVIGLPGWHDHLGLTPADGPEAILAAVAETEEEMREHYGIDAERAELRAALGLPERSPVELVGMLHAALLRTEPDFLLLNAEEGGAYELLDHHPRTPLWDTVLGQGRADLALLRQGTARDEVARDPVRRALALRAAQYDRRDTDLPLLRHLLAHEAEASMTDELRLAAVLVGLHGLAEDLPLLHTVRETTYDTWCGLGSMPEPGASGEELREWAHGLDDSLFGTDPGDEPESTWIGLAREQGLDELARVTLIRRLDNVDRRAYAQRPAGTDASEMYGLAHAFMDLGDTFQALRAQHLYTALQDTGRGRVSALLTLSRLEREAGRPREAARSLARLRETLTAEPESGGAASVPGGSLKHWRGTNLGVFIVDEHHEVARAAAADPGLAEEVREVTEAAAVLLSELSEAARRSVRR</sequence>
<dbReference type="AlphaFoldDB" id="A0AAU3I6S4"/>
<organism evidence="1">
    <name type="scientific">Streptomyces sp. NBC_01393</name>
    <dbReference type="NCBI Taxonomy" id="2903851"/>
    <lineage>
        <taxon>Bacteria</taxon>
        <taxon>Bacillati</taxon>
        <taxon>Actinomycetota</taxon>
        <taxon>Actinomycetes</taxon>
        <taxon>Kitasatosporales</taxon>
        <taxon>Streptomycetaceae</taxon>
        <taxon>Streptomyces</taxon>
    </lineage>
</organism>
<accession>A0AAU3I6S4</accession>
<evidence type="ECO:0000313" key="1">
    <source>
        <dbReference type="EMBL" id="WTZ12338.1"/>
    </source>
</evidence>
<gene>
    <name evidence="1" type="ORF">OG699_32785</name>
</gene>